<evidence type="ECO:0000256" key="8">
    <source>
        <dbReference type="RuleBase" id="RU366009"/>
    </source>
</evidence>
<dbReference type="GO" id="GO:0008892">
    <property type="term" value="F:guanine deaminase activity"/>
    <property type="evidence" value="ECO:0007669"/>
    <property type="project" value="UniProtKB-UniRule"/>
</dbReference>
<comment type="cofactor">
    <cofactor evidence="8">
        <name>Zn(2+)</name>
        <dbReference type="ChEBI" id="CHEBI:29105"/>
    </cofactor>
    <text evidence="8">Binds 1 zinc ion per subunit.</text>
</comment>
<sequence>MPEKIFAIKGDIIFTETNKQFSTYLQSFLVIKDGIVEGIYKILPEKFNGISVSDKGHALILPGFIDLHTHAAQFNQLGMGMDYKLIDWLSSYTFKEEERFSSEKYAEKIYRAFAEELINCGTTSAVIFSTIHKNSCDILCRILQEKKIPAYVGKVNMDVNCPSFLCENTAESLQETEEFINKWKDNLLIKPIITPRFAPTSSREQLKGLGDLAVKYNLPVQSHLAENKAEIAWVNELFPECGAYYKVYEQYNLYGQTKTLMAHCIHLTDAEIKHLAKIDVMPVHCPDSNMNLTSGIMPARKMLNEGINIGLGSDIGAGHELFMPNVMVRAIQSSKIYNMQHNEYKPLSLAEVFYMATKGCGKFFDNRGSLENGYQADFLVIDLPEYKQNASLEERLAYFVYSGEKKYIKECYANGKKIS</sequence>
<dbReference type="Pfam" id="PF01979">
    <property type="entry name" value="Amidohydro_1"/>
    <property type="match status" value="1"/>
</dbReference>
<evidence type="ECO:0000256" key="3">
    <source>
        <dbReference type="ARBA" id="ARBA00012781"/>
    </source>
</evidence>
<evidence type="ECO:0000256" key="4">
    <source>
        <dbReference type="ARBA" id="ARBA00022723"/>
    </source>
</evidence>
<comment type="similarity">
    <text evidence="2 8">Belongs to the metallo-dependent hydrolases superfamily. ATZ/TRZ family.</text>
</comment>
<feature type="domain" description="Amidohydrolase-related" evidence="9">
    <location>
        <begin position="60"/>
        <end position="416"/>
    </location>
</feature>
<dbReference type="SUPFAM" id="SSF51338">
    <property type="entry name" value="Composite domain of metallo-dependent hydrolases"/>
    <property type="match status" value="1"/>
</dbReference>
<proteinExistence type="inferred from homology"/>
<dbReference type="InterPro" id="IPR006680">
    <property type="entry name" value="Amidohydro-rel"/>
</dbReference>
<gene>
    <name evidence="10" type="ORF">HNR32_001078</name>
</gene>
<dbReference type="InterPro" id="IPR011059">
    <property type="entry name" value="Metal-dep_hydrolase_composite"/>
</dbReference>
<evidence type="ECO:0000256" key="7">
    <source>
        <dbReference type="NCBIfam" id="TIGR02967"/>
    </source>
</evidence>
<dbReference type="GO" id="GO:0008270">
    <property type="term" value="F:zinc ion binding"/>
    <property type="evidence" value="ECO:0007669"/>
    <property type="project" value="UniProtKB-UniRule"/>
</dbReference>
<dbReference type="NCBIfam" id="TIGR02967">
    <property type="entry name" value="guan_deamin"/>
    <property type="match status" value="1"/>
</dbReference>
<evidence type="ECO:0000256" key="6">
    <source>
        <dbReference type="ARBA" id="ARBA00022833"/>
    </source>
</evidence>
<evidence type="ECO:0000256" key="5">
    <source>
        <dbReference type="ARBA" id="ARBA00022801"/>
    </source>
</evidence>
<keyword evidence="6 8" id="KW-0862">Zinc</keyword>
<dbReference type="InterPro" id="IPR014311">
    <property type="entry name" value="Guanine_deaminase"/>
</dbReference>
<evidence type="ECO:0000259" key="9">
    <source>
        <dbReference type="Pfam" id="PF01979"/>
    </source>
</evidence>
<evidence type="ECO:0000256" key="1">
    <source>
        <dbReference type="ARBA" id="ARBA00004984"/>
    </source>
</evidence>
<dbReference type="AlphaFoldDB" id="A0A840USZ0"/>
<evidence type="ECO:0000313" key="11">
    <source>
        <dbReference type="Proteomes" id="UP000559117"/>
    </source>
</evidence>
<dbReference type="SUPFAM" id="SSF51556">
    <property type="entry name" value="Metallo-dependent hydrolases"/>
    <property type="match status" value="1"/>
</dbReference>
<dbReference type="RefSeq" id="WP_183860397.1">
    <property type="nucleotide sequence ID" value="NZ_JACHFH010000010.1"/>
</dbReference>
<dbReference type="EMBL" id="JACHFH010000010">
    <property type="protein sequence ID" value="MBB5335934.1"/>
    <property type="molecule type" value="Genomic_DNA"/>
</dbReference>
<comment type="catalytic activity">
    <reaction evidence="8">
        <text>guanine + H2O + H(+) = xanthine + NH4(+)</text>
        <dbReference type="Rhea" id="RHEA:14665"/>
        <dbReference type="ChEBI" id="CHEBI:15377"/>
        <dbReference type="ChEBI" id="CHEBI:15378"/>
        <dbReference type="ChEBI" id="CHEBI:16235"/>
        <dbReference type="ChEBI" id="CHEBI:17712"/>
        <dbReference type="ChEBI" id="CHEBI:28938"/>
        <dbReference type="EC" id="3.5.4.3"/>
    </reaction>
</comment>
<comment type="caution">
    <text evidence="10">The sequence shown here is derived from an EMBL/GenBank/DDBJ whole genome shotgun (WGS) entry which is preliminary data.</text>
</comment>
<dbReference type="Gene3D" id="3.20.20.140">
    <property type="entry name" value="Metal-dependent hydrolases"/>
    <property type="match status" value="1"/>
</dbReference>
<organism evidence="10 11">
    <name type="scientific">Pectinatus brassicae</name>
    <dbReference type="NCBI Taxonomy" id="862415"/>
    <lineage>
        <taxon>Bacteria</taxon>
        <taxon>Bacillati</taxon>
        <taxon>Bacillota</taxon>
        <taxon>Negativicutes</taxon>
        <taxon>Selenomonadales</taxon>
        <taxon>Selenomonadaceae</taxon>
        <taxon>Pectinatus</taxon>
    </lineage>
</organism>
<comment type="function">
    <text evidence="8">Catalyzes the hydrolytic deamination of guanine, producing xanthine and ammonia.</text>
</comment>
<reference evidence="10 11" key="1">
    <citation type="submission" date="2020-08" db="EMBL/GenBank/DDBJ databases">
        <title>Genomic Encyclopedia of Type Strains, Phase IV (KMG-IV): sequencing the most valuable type-strain genomes for metagenomic binning, comparative biology and taxonomic classification.</title>
        <authorList>
            <person name="Goeker M."/>
        </authorList>
    </citation>
    <scope>NUCLEOTIDE SEQUENCE [LARGE SCALE GENOMIC DNA]</scope>
    <source>
        <strain evidence="10 11">DSM 24661</strain>
    </source>
</reference>
<accession>A0A840USZ0</accession>
<keyword evidence="11" id="KW-1185">Reference proteome</keyword>
<dbReference type="Proteomes" id="UP000559117">
    <property type="component" value="Unassembled WGS sequence"/>
</dbReference>
<dbReference type="EC" id="3.5.4.3" evidence="3 7"/>
<evidence type="ECO:0000313" key="10">
    <source>
        <dbReference type="EMBL" id="MBB5335934.1"/>
    </source>
</evidence>
<dbReference type="Gene3D" id="2.30.40.10">
    <property type="entry name" value="Urease, subunit C, domain 1"/>
    <property type="match status" value="1"/>
</dbReference>
<name>A0A840USZ0_9FIRM</name>
<comment type="pathway">
    <text evidence="1 8">Purine metabolism; guanine degradation; xanthine from guanine: step 1/1.</text>
</comment>
<keyword evidence="5 8" id="KW-0378">Hydrolase</keyword>
<protein>
    <recommendedName>
        <fullName evidence="3 7">Guanine deaminase</fullName>
        <shortName evidence="8">Guanase</shortName>
        <ecNumber evidence="3 7">3.5.4.3</ecNumber>
    </recommendedName>
    <alternativeName>
        <fullName evidence="8">Guanine aminohydrolase</fullName>
    </alternativeName>
</protein>
<dbReference type="GO" id="GO:0005829">
    <property type="term" value="C:cytosol"/>
    <property type="evidence" value="ECO:0007669"/>
    <property type="project" value="TreeGrafter"/>
</dbReference>
<evidence type="ECO:0000256" key="2">
    <source>
        <dbReference type="ARBA" id="ARBA00006745"/>
    </source>
</evidence>
<keyword evidence="4 8" id="KW-0479">Metal-binding</keyword>
<dbReference type="GO" id="GO:0006147">
    <property type="term" value="P:guanine catabolic process"/>
    <property type="evidence" value="ECO:0007669"/>
    <property type="project" value="UniProtKB-UniRule"/>
</dbReference>
<dbReference type="PANTHER" id="PTHR11271:SF6">
    <property type="entry name" value="GUANINE DEAMINASE"/>
    <property type="match status" value="1"/>
</dbReference>
<dbReference type="UniPathway" id="UPA00603">
    <property type="reaction ID" value="UER00660"/>
</dbReference>
<dbReference type="InterPro" id="IPR032466">
    <property type="entry name" value="Metal_Hydrolase"/>
</dbReference>
<dbReference type="InterPro" id="IPR051607">
    <property type="entry name" value="Metallo-dep_hydrolases"/>
</dbReference>
<dbReference type="PANTHER" id="PTHR11271">
    <property type="entry name" value="GUANINE DEAMINASE"/>
    <property type="match status" value="1"/>
</dbReference>